<dbReference type="Pfam" id="PF00149">
    <property type="entry name" value="Metallophos"/>
    <property type="match status" value="1"/>
</dbReference>
<proteinExistence type="predicted"/>
<sequence length="435" mass="48104">MEGVLSTHGEAVVCLGRLRMLALSDVHGKEDIALKFIDWVKKESVSYDIVVAAGDIGNPQRTGSMCRILRALAEGLGKNVYYVRGNWDVEEGCGDARVFDLDSTGPILFGDVMLVGHGRRAEPYEVPRGVRSVVLVTHYPPFSVLDKGKLIDSYKHSLHAGVPEVNYLVSLYKPAVHIFGHSHSFGGLDVELNGVRYVNVARLDRLAKNGEPIGNYAIIDVSGSGVRVEWRFINGVWKKCSGCGRVVHIPDKWALCRKCANKSELKVAKPSDTPSRLLFTLKDPLSGAVLLSSELSIPSSTISDKTAYEDFLELIVLRKVKNYLQSDGFKVLDISKEKVLEFYRISDTGSLTPFSEYLFACKASESGEKLCVLMKVFSADKRAHVLWKVLRSQEGGASMREYVLFDGKVLAEHPHLAEDLLRLGFVPLAYTLEAL</sequence>
<reference evidence="2" key="1">
    <citation type="journal article" date="2020" name="mSystems">
        <title>Genome- and Community-Level Interaction Insights into Carbon Utilization and Element Cycling Functions of Hydrothermarchaeota in Hydrothermal Sediment.</title>
        <authorList>
            <person name="Zhou Z."/>
            <person name="Liu Y."/>
            <person name="Xu W."/>
            <person name="Pan J."/>
            <person name="Luo Z.H."/>
            <person name="Li M."/>
        </authorList>
    </citation>
    <scope>NUCLEOTIDE SEQUENCE [LARGE SCALE GENOMIC DNA]</scope>
    <source>
        <strain evidence="2">SpSt-25</strain>
    </source>
</reference>
<gene>
    <name evidence="2" type="ORF">ENP77_00235</name>
</gene>
<dbReference type="GO" id="GO:0016787">
    <property type="term" value="F:hydrolase activity"/>
    <property type="evidence" value="ECO:0007669"/>
    <property type="project" value="InterPro"/>
</dbReference>
<name>A0A7C1T108_THEPE</name>
<dbReference type="CDD" id="cd00838">
    <property type="entry name" value="MPP_superfamily"/>
    <property type="match status" value="1"/>
</dbReference>
<evidence type="ECO:0000313" key="2">
    <source>
        <dbReference type="EMBL" id="HEB48218.1"/>
    </source>
</evidence>
<feature type="domain" description="Calcineurin-like phosphoesterase" evidence="1">
    <location>
        <begin position="19"/>
        <end position="184"/>
    </location>
</feature>
<dbReference type="InterPro" id="IPR004843">
    <property type="entry name" value="Calcineurin-like_PHP"/>
</dbReference>
<dbReference type="AlphaFoldDB" id="A0A7C1T108"/>
<dbReference type="InterPro" id="IPR029052">
    <property type="entry name" value="Metallo-depent_PP-like"/>
</dbReference>
<dbReference type="EMBL" id="DSKP01000010">
    <property type="protein sequence ID" value="HEB48218.1"/>
    <property type="molecule type" value="Genomic_DNA"/>
</dbReference>
<dbReference type="Gene3D" id="3.60.21.10">
    <property type="match status" value="1"/>
</dbReference>
<evidence type="ECO:0000259" key="1">
    <source>
        <dbReference type="Pfam" id="PF00149"/>
    </source>
</evidence>
<organism evidence="2">
    <name type="scientific">Thermofilum pendens</name>
    <dbReference type="NCBI Taxonomy" id="2269"/>
    <lineage>
        <taxon>Archaea</taxon>
        <taxon>Thermoproteota</taxon>
        <taxon>Thermoprotei</taxon>
        <taxon>Thermofilales</taxon>
        <taxon>Thermofilaceae</taxon>
        <taxon>Thermofilum</taxon>
    </lineage>
</organism>
<comment type="caution">
    <text evidence="2">The sequence shown here is derived from an EMBL/GenBank/DDBJ whole genome shotgun (WGS) entry which is preliminary data.</text>
</comment>
<accession>A0A7C1T108</accession>
<protein>
    <submittedName>
        <fullName evidence="2">Metallophosphatase family protein</fullName>
    </submittedName>
</protein>
<dbReference type="SUPFAM" id="SSF56300">
    <property type="entry name" value="Metallo-dependent phosphatases"/>
    <property type="match status" value="1"/>
</dbReference>